<keyword evidence="5" id="KW-1185">Reference proteome</keyword>
<gene>
    <name evidence="3" type="ORF">C1SCF055_LOCUS1029</name>
</gene>
<evidence type="ECO:0000256" key="2">
    <source>
        <dbReference type="SAM" id="MobiDB-lite"/>
    </source>
</evidence>
<feature type="compositionally biased region" description="Low complexity" evidence="2">
    <location>
        <begin position="454"/>
        <end position="463"/>
    </location>
</feature>
<dbReference type="InterPro" id="IPR029063">
    <property type="entry name" value="SAM-dependent_MTases_sf"/>
</dbReference>
<dbReference type="OrthoDB" id="641149at2759"/>
<evidence type="ECO:0000313" key="3">
    <source>
        <dbReference type="EMBL" id="CAI3972443.1"/>
    </source>
</evidence>
<dbReference type="GO" id="GO:0015074">
    <property type="term" value="P:DNA integration"/>
    <property type="evidence" value="ECO:0007669"/>
    <property type="project" value="InterPro"/>
</dbReference>
<feature type="compositionally biased region" description="Pro residues" evidence="2">
    <location>
        <begin position="162"/>
        <end position="171"/>
    </location>
</feature>
<reference evidence="4 5" key="2">
    <citation type="submission" date="2024-05" db="EMBL/GenBank/DDBJ databases">
        <authorList>
            <person name="Chen Y."/>
            <person name="Shah S."/>
            <person name="Dougan E. K."/>
            <person name="Thang M."/>
            <person name="Chan C."/>
        </authorList>
    </citation>
    <scope>NUCLEOTIDE SEQUENCE [LARGE SCALE GENOMIC DNA]</scope>
</reference>
<feature type="compositionally biased region" description="Basic and acidic residues" evidence="2">
    <location>
        <begin position="193"/>
        <end position="203"/>
    </location>
</feature>
<evidence type="ECO:0000313" key="4">
    <source>
        <dbReference type="EMBL" id="CAL4759755.1"/>
    </source>
</evidence>
<feature type="compositionally biased region" description="Basic residues" evidence="2">
    <location>
        <begin position="542"/>
        <end position="572"/>
    </location>
</feature>
<dbReference type="Gene3D" id="1.10.443.10">
    <property type="entry name" value="Intergrase catalytic core"/>
    <property type="match status" value="1"/>
</dbReference>
<dbReference type="EMBL" id="CAMXCT030000011">
    <property type="protein sequence ID" value="CAL4759755.1"/>
    <property type="molecule type" value="Genomic_DNA"/>
</dbReference>
<feature type="region of interest" description="Disordered" evidence="2">
    <location>
        <begin position="726"/>
        <end position="811"/>
    </location>
</feature>
<feature type="compositionally biased region" description="Basic and acidic residues" evidence="2">
    <location>
        <begin position="399"/>
        <end position="437"/>
    </location>
</feature>
<feature type="region of interest" description="Disordered" evidence="2">
    <location>
        <begin position="399"/>
        <end position="594"/>
    </location>
</feature>
<feature type="compositionally biased region" description="Pro residues" evidence="2">
    <location>
        <begin position="143"/>
        <end position="152"/>
    </location>
</feature>
<dbReference type="InterPro" id="IPR013762">
    <property type="entry name" value="Integrase-like_cat_sf"/>
</dbReference>
<reference evidence="3" key="1">
    <citation type="submission" date="2022-10" db="EMBL/GenBank/DDBJ databases">
        <authorList>
            <person name="Chen Y."/>
            <person name="Dougan E. K."/>
            <person name="Chan C."/>
            <person name="Rhodes N."/>
            <person name="Thang M."/>
        </authorList>
    </citation>
    <scope>NUCLEOTIDE SEQUENCE</scope>
</reference>
<accession>A0A9P1BH78</accession>
<evidence type="ECO:0000256" key="1">
    <source>
        <dbReference type="ARBA" id="ARBA00023172"/>
    </source>
</evidence>
<feature type="compositionally biased region" description="Basic and acidic residues" evidence="2">
    <location>
        <begin position="109"/>
        <end position="121"/>
    </location>
</feature>
<dbReference type="GO" id="GO:0006310">
    <property type="term" value="P:DNA recombination"/>
    <property type="evidence" value="ECO:0007669"/>
    <property type="project" value="UniProtKB-KW"/>
</dbReference>
<dbReference type="SUPFAM" id="SSF53335">
    <property type="entry name" value="S-adenosyl-L-methionine-dependent methyltransferases"/>
    <property type="match status" value="1"/>
</dbReference>
<name>A0A9P1BH78_9DINO</name>
<dbReference type="InterPro" id="IPR011010">
    <property type="entry name" value="DNA_brk_join_enz"/>
</dbReference>
<feature type="region of interest" description="Disordered" evidence="2">
    <location>
        <begin position="69"/>
        <end position="217"/>
    </location>
</feature>
<comment type="caution">
    <text evidence="3">The sequence shown here is derived from an EMBL/GenBank/DDBJ whole genome shotgun (WGS) entry which is preliminary data.</text>
</comment>
<feature type="compositionally biased region" description="Basic and acidic residues" evidence="2">
    <location>
        <begin position="743"/>
        <end position="756"/>
    </location>
</feature>
<keyword evidence="1" id="KW-0233">DNA recombination</keyword>
<evidence type="ECO:0000313" key="5">
    <source>
        <dbReference type="Proteomes" id="UP001152797"/>
    </source>
</evidence>
<dbReference type="EMBL" id="CAMXCT010000011">
    <property type="protein sequence ID" value="CAI3972443.1"/>
    <property type="molecule type" value="Genomic_DNA"/>
</dbReference>
<dbReference type="Gene3D" id="3.40.50.150">
    <property type="entry name" value="Vaccinia Virus protein VP39"/>
    <property type="match status" value="1"/>
</dbReference>
<feature type="compositionally biased region" description="Basic residues" evidence="2">
    <location>
        <begin position="757"/>
        <end position="767"/>
    </location>
</feature>
<dbReference type="EMBL" id="CAMXCT020000011">
    <property type="protein sequence ID" value="CAL1125818.1"/>
    <property type="molecule type" value="Genomic_DNA"/>
</dbReference>
<proteinExistence type="predicted"/>
<organism evidence="3">
    <name type="scientific">Cladocopium goreaui</name>
    <dbReference type="NCBI Taxonomy" id="2562237"/>
    <lineage>
        <taxon>Eukaryota</taxon>
        <taxon>Sar</taxon>
        <taxon>Alveolata</taxon>
        <taxon>Dinophyceae</taxon>
        <taxon>Suessiales</taxon>
        <taxon>Symbiodiniaceae</taxon>
        <taxon>Cladocopium</taxon>
    </lineage>
</organism>
<dbReference type="Proteomes" id="UP001152797">
    <property type="component" value="Unassembled WGS sequence"/>
</dbReference>
<feature type="compositionally biased region" description="Low complexity" evidence="2">
    <location>
        <begin position="520"/>
        <end position="531"/>
    </location>
</feature>
<dbReference type="SUPFAM" id="SSF56349">
    <property type="entry name" value="DNA breaking-rejoining enzymes"/>
    <property type="match status" value="1"/>
</dbReference>
<protein>
    <submittedName>
        <fullName evidence="4">DNA (Cytosine-5)-methyltransferase 3B (Dnmt3b) (DNA methyltransferase HsaIIIB) (DNA MTase HsaIIIB) (M.HsaIIIB)</fullName>
    </submittedName>
</protein>
<sequence length="1918" mass="212712">MPSLCNKCHSGKQSDGDSWCLGCAAQESSARLLKRRWNNPGLRQVAEETLVSGARLLRAFANVDNNLVTSATRDPHPLTAAKSKAEKKRSRSPVRDTRPPLVRQSPRPRSADRRSEADYGRDSGSYTEESEEEEKKVSDKALPAPPPPPVPPEVKEESRGSRPPPEPPFPPPRRRDVEGEDREEGRKRRSERKAHAEGEEGQTKKKKKNKNRGGAGASSLVKLFAPEAIAMAGTALEGLDGVGLEDEEPFGAVPTPEEVRESLRSAPRPTTPVKYNLAEAEFWRLRHVPAGSVLLFKDPRSDPADDASVAVLVLSTESLDRGVWVTVKVVGGSEEESKKRAQKFFRSGKRKLHLCNLDRDGMCMDVETEGLHLTQFEWFPPGDFSASWVSATGRKAIKDGKTMALEEEKKRRQEEERKEPPADGERPHTSRVEERLRSLARPSALRTSGRHVSFPGFGDAPDSGGDGAGRRATSKAGPVRRESQSRSLVAYAPMENGVKTEVIDVDTESENKSKKKKKSASLGESLAKAAKTQVEPKESERKRRRSRSRSRSRKSKKKKKRRESSSRSRSRSRSSTSSRDESLLPPLQRKAQRSPGAVFRMLEEHMAERLSQDAALEVEEDGSGPSGARPRFQTYFQLCLRPQLDPRSRDCKELSLLARSLDLLRGGRLERLADLLAARLIAVDTATRQGWQTARYLEIDNDADEGSAPPHMLLAAQRHGRLVEKAGGEGSWPKQWGSYEWGGDNKGKTKGKDAKGKSKKGKGKGKGWKAAWQPWSPEERNKGGIAQGQEDPGESMQGPCDPPFESIGGPLEHSNLEIDSELLATGLAHEETAGDIPCCPESRESLLAALEATVDLVAMGRLLAWGLYRGFWAELETCAGPVRLPALRQKGGELFPLPVVLPSDEEFRDNELSAAARFDLGVRCWVAVGCRATNALYQSAQSGLSRKPGKVHVKALADMTSKIKRFLEGVMEKTTPTCSWWQVYLDNFLSGERHDGDGGEDGLKLHSMALQAWESTGVLSASDKQVLNSQSVVELGVRFDGERSLLGSSAARLLRTIWVSLYLLRGGRWSQKEAQVVLGRWVFILQFRRAAMCVLSRSWAAVETPWPKPASRNALLQELVKLICLGPLLQTDLTAQFEEHVTCSDASETGGASAVSAGLTWSGRSLATARCDTRLRPLEVPVVVLSIFNGIGGAFRLYDVLGLIPLGRVLVELYKPANRVTRTAWPNVVELHDICGLTKEDVQKWAAMFPRAVELHVYAGFPCVHLSAVRAFRQNLAGEGSNLFWRLLEVLEWVAEVFTPFCKVKWCIENVSSMDESARKAISSALEVMPIKLDPSDCMPFNRPRFAWSSVELHQMEGVTLYTECEYVRAYLSTGVEVDAAQWIRPGWKWHGGQQGVKFATFMKSIKRQRPPPVPVGLNKASPEMISVWESDSFRFPPYQYHPKFWLEKHGATPRLLDASERELLMGFGAGHTDACQSASVKKRSLQDHEDIRKSLCGDSFAILPFAVIAASLCEELVPRMPPRQIMLRLGLAPGHSVHPSVEVPLTRLLSYGGDTSRPCAGIDLTKKQELVGTCLAMPRSGARVLLAGRTRRERQQLRAGISLRSFTISDATRRRYEAAVGLILPFLEEHGLVDCDQLVSEWIECQWVRGESVNVIADCLSGLHFFLPEIRGSLRQSWRLFRSWRRVETPCRAPPLTPELVKAMIARAVDQNHIAFATMLAIGFHALLRTGELLALQFQDVEFADTCGVITLKSSKSGLRHGTEEAVALRDGLTLSLLETLFSVQEHGPGNKLWPFSAQCFRETFQKYLRLRCGPRIALKRPFGHRTNQFERLIGAFRLKRTLPFPPGAGCLSPVHCAVEEMVQKKPGKSQWYEITFGFSTLKKGLGQLAASGVRDDGKKGLKEHLPDELMTIREAI</sequence>
<dbReference type="GO" id="GO:0003677">
    <property type="term" value="F:DNA binding"/>
    <property type="evidence" value="ECO:0007669"/>
    <property type="project" value="InterPro"/>
</dbReference>